<proteinExistence type="predicted"/>
<accession>A0A8J3I760</accession>
<dbReference type="EMBL" id="BNJF01000002">
    <property type="protein sequence ID" value="GHO47058.1"/>
    <property type="molecule type" value="Genomic_DNA"/>
</dbReference>
<sequence>MVSQKVIRAAIEAYFSANNALDVEGFVNAFAPDASMYNVAEISPITGHEAIRQVARQMLLPCEETAVTMDKIFITGNGAAIFYSGHLTAKNGRTAQVEGIDVFEVNDEGKIQSIRLYFGPNPAVAALYEEAAK</sequence>
<organism evidence="2 3">
    <name type="scientific">Ktedonospora formicarum</name>
    <dbReference type="NCBI Taxonomy" id="2778364"/>
    <lineage>
        <taxon>Bacteria</taxon>
        <taxon>Bacillati</taxon>
        <taxon>Chloroflexota</taxon>
        <taxon>Ktedonobacteria</taxon>
        <taxon>Ktedonobacterales</taxon>
        <taxon>Ktedonobacteraceae</taxon>
        <taxon>Ktedonospora</taxon>
    </lineage>
</organism>
<evidence type="ECO:0000313" key="2">
    <source>
        <dbReference type="EMBL" id="GHO47058.1"/>
    </source>
</evidence>
<name>A0A8J3I760_9CHLR</name>
<dbReference type="Gene3D" id="3.10.450.50">
    <property type="match status" value="1"/>
</dbReference>
<reference evidence="2" key="1">
    <citation type="submission" date="2020-10" db="EMBL/GenBank/DDBJ databases">
        <title>Taxonomic study of unclassified bacteria belonging to the class Ktedonobacteria.</title>
        <authorList>
            <person name="Yabe S."/>
            <person name="Wang C.M."/>
            <person name="Zheng Y."/>
            <person name="Sakai Y."/>
            <person name="Cavaletti L."/>
            <person name="Monciardini P."/>
            <person name="Donadio S."/>
        </authorList>
    </citation>
    <scope>NUCLEOTIDE SEQUENCE</scope>
    <source>
        <strain evidence="2">SOSP1-1</strain>
    </source>
</reference>
<comment type="caution">
    <text evidence="2">The sequence shown here is derived from an EMBL/GenBank/DDBJ whole genome shotgun (WGS) entry which is preliminary data.</text>
</comment>
<feature type="domain" description="SnoaL-like" evidence="1">
    <location>
        <begin position="11"/>
        <end position="112"/>
    </location>
</feature>
<dbReference type="InterPro" id="IPR032710">
    <property type="entry name" value="NTF2-like_dom_sf"/>
</dbReference>
<dbReference type="SUPFAM" id="SSF54427">
    <property type="entry name" value="NTF2-like"/>
    <property type="match status" value="1"/>
</dbReference>
<gene>
    <name evidence="2" type="ORF">KSX_52210</name>
</gene>
<dbReference type="InterPro" id="IPR037401">
    <property type="entry name" value="SnoaL-like"/>
</dbReference>
<evidence type="ECO:0000313" key="3">
    <source>
        <dbReference type="Proteomes" id="UP000612362"/>
    </source>
</evidence>
<dbReference type="Proteomes" id="UP000612362">
    <property type="component" value="Unassembled WGS sequence"/>
</dbReference>
<dbReference type="Pfam" id="PF12680">
    <property type="entry name" value="SnoaL_2"/>
    <property type="match status" value="1"/>
</dbReference>
<evidence type="ECO:0000259" key="1">
    <source>
        <dbReference type="Pfam" id="PF12680"/>
    </source>
</evidence>
<keyword evidence="3" id="KW-1185">Reference proteome</keyword>
<dbReference type="RefSeq" id="WP_220196377.1">
    <property type="nucleotide sequence ID" value="NZ_BNJF01000002.1"/>
</dbReference>
<dbReference type="AlphaFoldDB" id="A0A8J3I760"/>
<protein>
    <recommendedName>
        <fullName evidence="1">SnoaL-like domain-containing protein</fullName>
    </recommendedName>
</protein>